<dbReference type="EMBL" id="JAZBJM010000004">
    <property type="protein sequence ID" value="MEM0518405.1"/>
    <property type="molecule type" value="Genomic_DNA"/>
</dbReference>
<evidence type="ECO:0000256" key="1">
    <source>
        <dbReference type="SAM" id="SignalP"/>
    </source>
</evidence>
<proteinExistence type="predicted"/>
<dbReference type="Proteomes" id="UP001388259">
    <property type="component" value="Unassembled WGS sequence"/>
</dbReference>
<gene>
    <name evidence="3" type="ORF">VZD24_10620</name>
    <name evidence="2" type="ORF">VZD85_08590</name>
</gene>
<comment type="caution">
    <text evidence="2">The sequence shown here is derived from an EMBL/GenBank/DDBJ whole genome shotgun (WGS) entry which is preliminary data.</text>
</comment>
<accession>A0AB35YT12</accession>
<keyword evidence="1" id="KW-0732">Signal</keyword>
<dbReference type="AlphaFoldDB" id="A0AB35YT12"/>
<evidence type="ECO:0000313" key="3">
    <source>
        <dbReference type="EMBL" id="MEM0573973.1"/>
    </source>
</evidence>
<feature type="chain" id="PRO_5044202323" description="Lipoprotein" evidence="1">
    <location>
        <begin position="22"/>
        <end position="269"/>
    </location>
</feature>
<dbReference type="RefSeq" id="WP_342687298.1">
    <property type="nucleotide sequence ID" value="NZ_JAZBJM010000004.1"/>
</dbReference>
<evidence type="ECO:0000313" key="5">
    <source>
        <dbReference type="Proteomes" id="UP001390963"/>
    </source>
</evidence>
<evidence type="ECO:0008006" key="6">
    <source>
        <dbReference type="Google" id="ProtNLM"/>
    </source>
</evidence>
<keyword evidence="5" id="KW-1185">Reference proteome</keyword>
<feature type="signal peptide" evidence="1">
    <location>
        <begin position="1"/>
        <end position="21"/>
    </location>
</feature>
<evidence type="ECO:0000313" key="4">
    <source>
        <dbReference type="Proteomes" id="UP001388259"/>
    </source>
</evidence>
<reference evidence="2 5" key="1">
    <citation type="submission" date="2024-01" db="EMBL/GenBank/DDBJ databases">
        <title>Aequorivita flavus sp. nov., isolated from deep-sea sediment.</title>
        <authorList>
            <person name="Chen X."/>
        </authorList>
    </citation>
    <scope>NUCLEOTIDE SEQUENCE</scope>
    <source>
        <strain evidence="2">MCCC 1A16923</strain>
        <strain evidence="3 5">MCCC 1A16935</strain>
    </source>
</reference>
<organism evidence="2 4">
    <name type="scientific">Aequorivita flava</name>
    <dbReference type="NCBI Taxonomy" id="3114371"/>
    <lineage>
        <taxon>Bacteria</taxon>
        <taxon>Pseudomonadati</taxon>
        <taxon>Bacteroidota</taxon>
        <taxon>Flavobacteriia</taxon>
        <taxon>Flavobacteriales</taxon>
        <taxon>Flavobacteriaceae</taxon>
        <taxon>Aequorivita</taxon>
    </lineage>
</organism>
<protein>
    <recommendedName>
        <fullName evidence="6">Lipoprotein</fullName>
    </recommendedName>
</protein>
<dbReference type="PROSITE" id="PS51257">
    <property type="entry name" value="PROKAR_LIPOPROTEIN"/>
    <property type="match status" value="1"/>
</dbReference>
<dbReference type="Proteomes" id="UP001390963">
    <property type="component" value="Unassembled WGS sequence"/>
</dbReference>
<sequence>MKLLQYLLLTAILISFSYSCSSSKNIPVTETIAISEYNIYVFRLCEYRNSYGNERYFLCDEPCTTNNVQAVDTTQIIEELYILRSRANPQDIIYITSKSDKYIQRNRGIFNDTLYKKYIMASDFEYVYFGTITKSDKIDFINPTENLLFTYKSESDKCSIMLDSIYCQTAVKNTIRNQQLKISELFKVPIQFLESERKIVVNKKSLDPVKTLQLKDNRMYFNGETKSISLSQRKRLKYHPIYRPIYKSAVRKIMSDSLQNQVILKGKAI</sequence>
<evidence type="ECO:0000313" key="2">
    <source>
        <dbReference type="EMBL" id="MEM0518405.1"/>
    </source>
</evidence>
<dbReference type="EMBL" id="JBANCF010000008">
    <property type="protein sequence ID" value="MEM0573973.1"/>
    <property type="molecule type" value="Genomic_DNA"/>
</dbReference>
<name>A0AB35YT12_9FLAO</name>